<dbReference type="GO" id="GO:0009036">
    <property type="term" value="F:type II site-specific deoxyribonuclease activity"/>
    <property type="evidence" value="ECO:0007669"/>
    <property type="project" value="UniProtKB-UniRule"/>
</dbReference>
<accession>A0AAE8FPX2</accession>
<gene>
    <name evidence="3" type="ORF">EHZ11_15070</name>
</gene>
<dbReference type="EMBL" id="RQNR01000014">
    <property type="protein sequence ID" value="RQN22848.1"/>
    <property type="molecule type" value="Genomic_DNA"/>
</dbReference>
<comment type="similarity">
    <text evidence="1">Belongs to the DpnII type II restriction endonuclease family.</text>
</comment>
<sequence>MENISKVYTEKLNFKNADEVFEHLVGDVKDTIKGWDYFVNWEKAVGNMKAVEKSLNVLNYLIGKENIEQEARELIAENPQVINVFPILVASRDKDFKILEPTEEDLMNFKEFDFSKKRTRKDDLSEKELSDAIEFLKKTNLLKLFEDKTIKSLVDYVLGVEVGLDSNARKNRTGTAMEDIVEVEVKKLCNKHGWEYKTQATVKEINERWGIVVPTDKSARRYDFAINNNGKLLLAEVNYYNGGGSKLKTVANEFTKLDKYMSANGFQFCWITDGLGWNTAKKPLRDAFDNMRHILNLDMVEKGALEYLVENL</sequence>
<comment type="caution">
    <text evidence="3">The sequence shown here is derived from an EMBL/GenBank/DDBJ whole genome shotgun (WGS) entry which is preliminary data.</text>
</comment>
<comment type="catalytic activity">
    <reaction evidence="1">
        <text>Endonucleolytic cleavage of DNA to give specific double-stranded fragments with terminal 5'-phosphates.</text>
        <dbReference type="EC" id="3.1.21.4"/>
    </reaction>
</comment>
<dbReference type="PIRSF" id="PIRSF016080">
    <property type="entry name" value="Restrict_endonuc_II_DpmII"/>
    <property type="match status" value="1"/>
</dbReference>
<reference evidence="3 4" key="1">
    <citation type="submission" date="2018-11" db="EMBL/GenBank/DDBJ databases">
        <title>Draft genome sequences of potential pathogenic Clostridium perfringens from environmental surface water in the North West Province, South Africa.</title>
        <authorList>
            <person name="Fourie J.C.J."/>
            <person name="Sanko T.J."/>
            <person name="Bezuidenhout C."/>
            <person name="Mienie C."/>
            <person name="Adeleke R."/>
        </authorList>
    </citation>
    <scope>NUCLEOTIDE SEQUENCE [LARGE SCALE GENOMIC DNA]</scope>
    <source>
        <strain evidence="3 4">SC4-C13</strain>
    </source>
</reference>
<dbReference type="EC" id="3.1.21.4" evidence="1"/>
<dbReference type="Pfam" id="PF04556">
    <property type="entry name" value="DpnII"/>
    <property type="match status" value="1"/>
</dbReference>
<keyword evidence="1" id="KW-0540">Nuclease</keyword>
<organism evidence="3 4">
    <name type="scientific">Clostridium perfringens</name>
    <dbReference type="NCBI Taxonomy" id="1502"/>
    <lineage>
        <taxon>Bacteria</taxon>
        <taxon>Bacillati</taxon>
        <taxon>Bacillota</taxon>
        <taxon>Clostridia</taxon>
        <taxon>Eubacteriales</taxon>
        <taxon>Clostridiaceae</taxon>
        <taxon>Clostridium</taxon>
    </lineage>
</organism>
<protein>
    <recommendedName>
        <fullName evidence="1">Type-2 restriction enzyme</fullName>
        <ecNumber evidence="1">3.1.21.4</ecNumber>
    </recommendedName>
</protein>
<evidence type="ECO:0000313" key="3">
    <source>
        <dbReference type="EMBL" id="RQN22848.1"/>
    </source>
</evidence>
<feature type="domain" description="Restriction endonuclease type II DpnII-like" evidence="2">
    <location>
        <begin position="21"/>
        <end position="306"/>
    </location>
</feature>
<dbReference type="AlphaFoldDB" id="A0AAE8FPX2"/>
<evidence type="ECO:0000259" key="2">
    <source>
        <dbReference type="Pfam" id="PF04556"/>
    </source>
</evidence>
<dbReference type="InterPro" id="IPR021191">
    <property type="entry name" value="Restrct_endonuc_II_DpnII"/>
</dbReference>
<comment type="function">
    <text evidence="1">A P subtype restriction enzyme that recognizes the double-stranded unmethylated sequence 5'-GATC-3'.</text>
</comment>
<dbReference type="GO" id="GO:0009307">
    <property type="term" value="P:DNA restriction-modification system"/>
    <property type="evidence" value="ECO:0007669"/>
    <property type="project" value="UniProtKB-UniRule"/>
</dbReference>
<keyword evidence="1" id="KW-0680">Restriction system</keyword>
<dbReference type="GO" id="GO:0003677">
    <property type="term" value="F:DNA binding"/>
    <property type="evidence" value="ECO:0007669"/>
    <property type="project" value="UniProtKB-UniRule"/>
</dbReference>
<keyword evidence="1 3" id="KW-0255">Endonuclease</keyword>
<proteinExistence type="inferred from homology"/>
<evidence type="ECO:0000313" key="4">
    <source>
        <dbReference type="Proteomes" id="UP000273641"/>
    </source>
</evidence>
<dbReference type="InterPro" id="IPR007637">
    <property type="entry name" value="Restrct_endonuc_II_DpnII-like"/>
</dbReference>
<dbReference type="Proteomes" id="UP000273641">
    <property type="component" value="Unassembled WGS sequence"/>
</dbReference>
<name>A0AAE8FPX2_CLOPF</name>
<keyword evidence="1" id="KW-0378">Hydrolase</keyword>
<evidence type="ECO:0000256" key="1">
    <source>
        <dbReference type="PIRNR" id="PIRNR016080"/>
    </source>
</evidence>